<dbReference type="InterPro" id="IPR001509">
    <property type="entry name" value="Epimerase_deHydtase"/>
</dbReference>
<evidence type="ECO:0000313" key="3">
    <source>
        <dbReference type="Proteomes" id="UP001259803"/>
    </source>
</evidence>
<dbReference type="Gene3D" id="3.40.50.720">
    <property type="entry name" value="NAD(P)-binding Rossmann-like Domain"/>
    <property type="match status" value="1"/>
</dbReference>
<dbReference type="PANTHER" id="PTHR48079">
    <property type="entry name" value="PROTEIN YEEZ"/>
    <property type="match status" value="1"/>
</dbReference>
<protein>
    <submittedName>
        <fullName evidence="2">NAD-dependent epimerase/dehydratase family protein</fullName>
    </submittedName>
</protein>
<evidence type="ECO:0000259" key="1">
    <source>
        <dbReference type="Pfam" id="PF01370"/>
    </source>
</evidence>
<dbReference type="InterPro" id="IPR051783">
    <property type="entry name" value="NAD(P)-dependent_oxidoreduct"/>
</dbReference>
<dbReference type="SUPFAM" id="SSF51735">
    <property type="entry name" value="NAD(P)-binding Rossmann-fold domains"/>
    <property type="match status" value="1"/>
</dbReference>
<dbReference type="InterPro" id="IPR036291">
    <property type="entry name" value="NAD(P)-bd_dom_sf"/>
</dbReference>
<proteinExistence type="predicted"/>
<dbReference type="EMBL" id="JAVRHS010000014">
    <property type="protein sequence ID" value="MDT0576972.1"/>
    <property type="molecule type" value="Genomic_DNA"/>
</dbReference>
<sequence length="331" mass="36100">MSALEPGGTIAVTGVTSALGAALCRSLLANSYRVRGLLRQPMAQWNNVPDFTVVHGDLADRDALARLVTGADGVVHIAAMFRNEGSWEEFVNINVGGTERLLDASRAADVGRFVHCSTTGVHGSVADTPADEDAPFDPRDNYQRTKLMGEQLARSQAGQGGMEVVVIRPAAIYGVGDLRMLKLFRMLKRRVFVQIGAGNANFHPVFIDDLTDGFTRALTTPDIDGQTFILAGPEYLPLHRYIAAAAAMIDVPPPMIQVPYRPVEWLAKVSETVSGWLGVEPILHRRRLTFFKHNRAFSNAHARQRLGYEPRVGLEEGLGRMVAGYRAAGLL</sequence>
<reference evidence="2 3" key="1">
    <citation type="submission" date="2023-09" db="EMBL/GenBank/DDBJ databases">
        <authorList>
            <person name="Rey-Velasco X."/>
        </authorList>
    </citation>
    <scope>NUCLEOTIDE SEQUENCE [LARGE SCALE GENOMIC DNA]</scope>
    <source>
        <strain evidence="2 3">F390</strain>
    </source>
</reference>
<name>A0ABU2ZK44_9SPHN</name>
<keyword evidence="3" id="KW-1185">Reference proteome</keyword>
<organism evidence="2 3">
    <name type="scientific">Croceicoccus esteveae</name>
    <dbReference type="NCBI Taxonomy" id="3075597"/>
    <lineage>
        <taxon>Bacteria</taxon>
        <taxon>Pseudomonadati</taxon>
        <taxon>Pseudomonadota</taxon>
        <taxon>Alphaproteobacteria</taxon>
        <taxon>Sphingomonadales</taxon>
        <taxon>Erythrobacteraceae</taxon>
        <taxon>Croceicoccus</taxon>
    </lineage>
</organism>
<gene>
    <name evidence="2" type="ORF">RM533_12420</name>
</gene>
<dbReference type="RefSeq" id="WP_311341547.1">
    <property type="nucleotide sequence ID" value="NZ_JAVRHS010000014.1"/>
</dbReference>
<comment type="caution">
    <text evidence="2">The sequence shown here is derived from an EMBL/GenBank/DDBJ whole genome shotgun (WGS) entry which is preliminary data.</text>
</comment>
<accession>A0ABU2ZK44</accession>
<feature type="domain" description="NAD-dependent epimerase/dehydratase" evidence="1">
    <location>
        <begin position="10"/>
        <end position="223"/>
    </location>
</feature>
<evidence type="ECO:0000313" key="2">
    <source>
        <dbReference type="EMBL" id="MDT0576972.1"/>
    </source>
</evidence>
<dbReference type="Pfam" id="PF01370">
    <property type="entry name" value="Epimerase"/>
    <property type="match status" value="1"/>
</dbReference>
<dbReference type="Proteomes" id="UP001259803">
    <property type="component" value="Unassembled WGS sequence"/>
</dbReference>
<dbReference type="PANTHER" id="PTHR48079:SF6">
    <property type="entry name" value="NAD(P)-BINDING DOMAIN-CONTAINING PROTEIN-RELATED"/>
    <property type="match status" value="1"/>
</dbReference>